<keyword evidence="5" id="KW-0645">Protease</keyword>
<dbReference type="Proteomes" id="UP000241185">
    <property type="component" value="Segment"/>
</dbReference>
<organism evidence="5 6">
    <name type="scientific">Mycobacterium phage Rem711</name>
    <dbReference type="NCBI Taxonomy" id="2079285"/>
    <lineage>
        <taxon>Viruses</taxon>
        <taxon>Duplodnaviria</taxon>
        <taxon>Heunggongvirae</taxon>
        <taxon>Uroviricota</taxon>
        <taxon>Caudoviricetes</taxon>
        <taxon>Trigintaduovirus</taxon>
        <taxon>Trigintaduovirus rem711</taxon>
    </lineage>
</organism>
<evidence type="ECO:0000256" key="2">
    <source>
        <dbReference type="ARBA" id="ARBA00022490"/>
    </source>
</evidence>
<dbReference type="GO" id="GO:0009368">
    <property type="term" value="C:endopeptidase Clp complex"/>
    <property type="evidence" value="ECO:0007669"/>
    <property type="project" value="TreeGrafter"/>
</dbReference>
<keyword evidence="2" id="KW-0963">Cytoplasm</keyword>
<protein>
    <submittedName>
        <fullName evidence="5">Capsid maturation protease</fullName>
    </submittedName>
</protein>
<dbReference type="PANTHER" id="PTHR10381:SF70">
    <property type="entry name" value="ATP-DEPENDENT CLP PROTEASE PROTEOLYTIC SUBUNIT"/>
    <property type="match status" value="1"/>
</dbReference>
<evidence type="ECO:0000256" key="1">
    <source>
        <dbReference type="ARBA" id="ARBA00007039"/>
    </source>
</evidence>
<dbReference type="PANTHER" id="PTHR10381">
    <property type="entry name" value="ATP-DEPENDENT CLP PROTEASE PROTEOLYTIC SUBUNIT"/>
    <property type="match status" value="1"/>
</dbReference>
<dbReference type="SUPFAM" id="SSF52096">
    <property type="entry name" value="ClpP/crotonase"/>
    <property type="match status" value="1"/>
</dbReference>
<evidence type="ECO:0000313" key="6">
    <source>
        <dbReference type="Proteomes" id="UP000241185"/>
    </source>
</evidence>
<evidence type="ECO:0000256" key="4">
    <source>
        <dbReference type="SAM" id="MobiDB-lite"/>
    </source>
</evidence>
<accession>A0A2K9VES4</accession>
<dbReference type="GO" id="GO:0004176">
    <property type="term" value="F:ATP-dependent peptidase activity"/>
    <property type="evidence" value="ECO:0007669"/>
    <property type="project" value="InterPro"/>
</dbReference>
<dbReference type="GO" id="GO:0051117">
    <property type="term" value="F:ATPase binding"/>
    <property type="evidence" value="ECO:0007669"/>
    <property type="project" value="TreeGrafter"/>
</dbReference>
<gene>
    <name evidence="5" type="ORF">SEA_REM711_10</name>
</gene>
<dbReference type="Gene3D" id="3.90.226.10">
    <property type="entry name" value="2-enoyl-CoA Hydratase, Chain A, domain 1"/>
    <property type="match status" value="1"/>
</dbReference>
<dbReference type="InterPro" id="IPR023562">
    <property type="entry name" value="ClpP/TepA"/>
</dbReference>
<feature type="region of interest" description="Disordered" evidence="4">
    <location>
        <begin position="414"/>
        <end position="445"/>
    </location>
</feature>
<evidence type="ECO:0000256" key="3">
    <source>
        <dbReference type="ARBA" id="ARBA00022801"/>
    </source>
</evidence>
<dbReference type="GO" id="GO:0006515">
    <property type="term" value="P:protein quality control for misfolded or incompletely synthesized proteins"/>
    <property type="evidence" value="ECO:0007669"/>
    <property type="project" value="TreeGrafter"/>
</dbReference>
<dbReference type="CDD" id="cd07016">
    <property type="entry name" value="S14_ClpP_1"/>
    <property type="match status" value="1"/>
</dbReference>
<sequence>MSVYDRMPEIYRQFDSSLALMFAGGSTFEQRLARMLHQAPKDEAKPWYRIENKASSGETKTAEILIYDEIDPWFGVSAGDFANDLNALEADEIVVGINSPGGIVFDGIAIMNALKRHPARIVTRIDGLAASAASFIAMAGDEIQTSKYAEMMIHEAHGVVMGTADDFKEMRDLLIRHNESIASVYADRAGGDVKDWLKLMHNETWFTADEMVSAGLADRVIEADDESSAADKAESLKNRFDLSVFNYAGRRSAPAPKVRNCRSDRTKGTAKMPTIKEHLADKYGLDPEMNDDDFAAAVDAKLAELAAPPAAEPPAADAGAEPTLAAAAAVLKKSGFAMVDSATLEELRAQSKQGSEAFAAIQAEADARMVEDAIRAGKIRPADREKWTKNLGLDRETFAAALNSLEAVFPVQEAGHSMNPDPGASMKAPDDLGWFDTAPTEPATN</sequence>
<dbReference type="InterPro" id="IPR029045">
    <property type="entry name" value="ClpP/crotonase-like_dom_sf"/>
</dbReference>
<dbReference type="PRINTS" id="PR00127">
    <property type="entry name" value="CLPPROTEASEP"/>
</dbReference>
<dbReference type="InterPro" id="IPR001907">
    <property type="entry name" value="ClpP"/>
</dbReference>
<dbReference type="Pfam" id="PF00574">
    <property type="entry name" value="CLP_protease"/>
    <property type="match status" value="1"/>
</dbReference>
<keyword evidence="3" id="KW-0378">Hydrolase</keyword>
<comment type="similarity">
    <text evidence="1">Belongs to the peptidase S14 family.</text>
</comment>
<keyword evidence="6" id="KW-1185">Reference proteome</keyword>
<dbReference type="NCBIfam" id="NF045542">
    <property type="entry name" value="Clp_rel_HeadMat"/>
    <property type="match status" value="1"/>
</dbReference>
<dbReference type="EMBL" id="MG770216">
    <property type="protein sequence ID" value="AUV60788.1"/>
    <property type="molecule type" value="Genomic_DNA"/>
</dbReference>
<reference evidence="6" key="1">
    <citation type="submission" date="2018-01" db="EMBL/GenBank/DDBJ databases">
        <authorList>
            <person name="Gatt S.M."/>
            <person name="Isern S."/>
            <person name="Jenkins M."/>
            <person name="Tan A.L."/>
            <person name="Michael S.F."/>
            <person name="Moore R.E."/>
            <person name="Ware V.C."/>
            <person name="Garlena R.A."/>
            <person name="Russell D.A."/>
            <person name="Pope W.H."/>
            <person name="Jacobs-Sera D."/>
            <person name="Hendrix R.W."/>
            <person name="Hatfull G.F."/>
        </authorList>
    </citation>
    <scope>NUCLEOTIDE SEQUENCE [LARGE SCALE GENOMIC DNA]</scope>
</reference>
<proteinExistence type="inferred from homology"/>
<evidence type="ECO:0000313" key="5">
    <source>
        <dbReference type="EMBL" id="AUV60788.1"/>
    </source>
</evidence>
<dbReference type="GO" id="GO:0004252">
    <property type="term" value="F:serine-type endopeptidase activity"/>
    <property type="evidence" value="ECO:0007669"/>
    <property type="project" value="InterPro"/>
</dbReference>
<name>A0A2K9VES4_9CAUD</name>